<evidence type="ECO:0000256" key="1">
    <source>
        <dbReference type="SAM" id="Phobius"/>
    </source>
</evidence>
<feature type="transmembrane region" description="Helical" evidence="1">
    <location>
        <begin position="299"/>
        <end position="316"/>
    </location>
</feature>
<reference evidence="3" key="2">
    <citation type="submission" date="2021-03" db="UniProtKB">
        <authorList>
            <consortium name="EnsemblPlants"/>
        </authorList>
    </citation>
    <scope>IDENTIFICATION</scope>
</reference>
<sequence>MTTMIIVLVSIVMLSMTIMPSSAISPFDDPPGIPICWVKLQDCFAGEIAFHLTGNITFKSCCNKVIKPQIANITCFCSINDFIQTFPPDQSADLASDYDFLANKALHDCKIGSTFDQLCNGVSKSKSTGKSSEEGKTSELAKNGAAKIVSVIYVGLVCLPMTIMPLFAQDVMSPTPAVSGSSDAPECLKNIGKCMAKQINPNDPFAEIDYSKCCSEFRTGVADPKCFCTIEDTYKNYTPPNITAFNGTIVEPRKPPFSEVELEYNKIFQNCSIDTTFAKLCDGVVTNSESEAGRMSTKIISVVGLIPGALFVWMIIMS</sequence>
<feature type="signal peptide" evidence="2">
    <location>
        <begin position="1"/>
        <end position="23"/>
    </location>
</feature>
<keyword evidence="1" id="KW-1133">Transmembrane helix</keyword>
<proteinExistence type="predicted"/>
<feature type="transmembrane region" description="Helical" evidence="1">
    <location>
        <begin position="148"/>
        <end position="168"/>
    </location>
</feature>
<evidence type="ECO:0000313" key="4">
    <source>
        <dbReference type="Proteomes" id="UP000596660"/>
    </source>
</evidence>
<dbReference type="AlphaFoldDB" id="A0A803N3N8"/>
<keyword evidence="2" id="KW-0732">Signal</keyword>
<evidence type="ECO:0000313" key="3">
    <source>
        <dbReference type="EnsemblPlants" id="AUR62039917-RA:cds"/>
    </source>
</evidence>
<evidence type="ECO:0000256" key="2">
    <source>
        <dbReference type="SAM" id="SignalP"/>
    </source>
</evidence>
<organism evidence="3 4">
    <name type="scientific">Chenopodium quinoa</name>
    <name type="common">Quinoa</name>
    <dbReference type="NCBI Taxonomy" id="63459"/>
    <lineage>
        <taxon>Eukaryota</taxon>
        <taxon>Viridiplantae</taxon>
        <taxon>Streptophyta</taxon>
        <taxon>Embryophyta</taxon>
        <taxon>Tracheophyta</taxon>
        <taxon>Spermatophyta</taxon>
        <taxon>Magnoliopsida</taxon>
        <taxon>eudicotyledons</taxon>
        <taxon>Gunneridae</taxon>
        <taxon>Pentapetalae</taxon>
        <taxon>Caryophyllales</taxon>
        <taxon>Chenopodiaceae</taxon>
        <taxon>Chenopodioideae</taxon>
        <taxon>Atripliceae</taxon>
        <taxon>Chenopodium</taxon>
    </lineage>
</organism>
<reference evidence="3" key="1">
    <citation type="journal article" date="2017" name="Nature">
        <title>The genome of Chenopodium quinoa.</title>
        <authorList>
            <person name="Jarvis D.E."/>
            <person name="Ho Y.S."/>
            <person name="Lightfoot D.J."/>
            <person name="Schmoeckel S.M."/>
            <person name="Li B."/>
            <person name="Borm T.J.A."/>
            <person name="Ohyanagi H."/>
            <person name="Mineta K."/>
            <person name="Michell C.T."/>
            <person name="Saber N."/>
            <person name="Kharbatia N.M."/>
            <person name="Rupper R.R."/>
            <person name="Sharp A.R."/>
            <person name="Dally N."/>
            <person name="Boughton B.A."/>
            <person name="Woo Y.H."/>
            <person name="Gao G."/>
            <person name="Schijlen E.G.W.M."/>
            <person name="Guo X."/>
            <person name="Momin A.A."/>
            <person name="Negrao S."/>
            <person name="Al-Babili S."/>
            <person name="Gehring C."/>
            <person name="Roessner U."/>
            <person name="Jung C."/>
            <person name="Murphy K."/>
            <person name="Arold S.T."/>
            <person name="Gojobori T."/>
            <person name="van der Linden C.G."/>
            <person name="van Loo E.N."/>
            <person name="Jellen E.N."/>
            <person name="Maughan P.J."/>
            <person name="Tester M."/>
        </authorList>
    </citation>
    <scope>NUCLEOTIDE SEQUENCE [LARGE SCALE GENOMIC DNA]</scope>
    <source>
        <strain evidence="3">cv. PI 614886</strain>
    </source>
</reference>
<keyword evidence="4" id="KW-1185">Reference proteome</keyword>
<dbReference type="Proteomes" id="UP000596660">
    <property type="component" value="Unplaced"/>
</dbReference>
<name>A0A803N3N8_CHEQI</name>
<accession>A0A803N3N8</accession>
<keyword evidence="1" id="KW-0812">Transmembrane</keyword>
<dbReference type="Gramene" id="AUR62039917-RA">
    <property type="protein sequence ID" value="AUR62039917-RA:cds"/>
    <property type="gene ID" value="AUR62039917"/>
</dbReference>
<feature type="chain" id="PRO_5030965076" evidence="2">
    <location>
        <begin position="24"/>
        <end position="318"/>
    </location>
</feature>
<protein>
    <submittedName>
        <fullName evidence="3">Uncharacterized protein</fullName>
    </submittedName>
</protein>
<dbReference type="EnsemblPlants" id="AUR62039917-RA">
    <property type="protein sequence ID" value="AUR62039917-RA:cds"/>
    <property type="gene ID" value="AUR62039917"/>
</dbReference>
<keyword evidence="1" id="KW-0472">Membrane</keyword>